<evidence type="ECO:0000256" key="7">
    <source>
        <dbReference type="ARBA" id="ARBA00023136"/>
    </source>
</evidence>
<dbReference type="PANTHER" id="PTHR22907:SF26">
    <property type="entry name" value="ZP DOMAIN-CONTAINING PROTEIN"/>
    <property type="match status" value="1"/>
</dbReference>
<dbReference type="Proteomes" id="UP000030758">
    <property type="component" value="Unassembled WGS sequence"/>
</dbReference>
<sequence>MSQRYGENGLVSEEPEVDFSALTPVGGAAPFLPTDETIEMSLSLGTCNMRRQRMLVPRGVEYTFTVVVSFHPFFITRVDRAYRVRCFYTETEKLVESQLEVSTLTTHQVNEQRQMPSCLYTLRRDSPDGPLVRYASVGDKIFHVWQCNGSDRPFRIFCRVVIMKVRIFPGNPTVYDILIKNCNVDDGQGTKVQIIDDKGCTTDLRLVSNVQYRAKALSAYTQSSVFKFADKAEVNFQCSIEICLREEDGCERITPPHCSGENENIMAEIPSFSGDLLGPNRTMQQETGLPYNSASVPRFHFRHSSALPFPMKSPMGRSTIFPSREVITRKSNRLATPSISSKLPNGEGIRFSLPLRQHDEPMGRDLFKESTGLDMSALNSTGQKITVSAQENITEHSKITKRETNSSFYHSSQGRPMSYETDITAEPLVILPLNDENQDRQENSVEVEQMLKSGCKEQDVKYSFSVDYALIIAFCGTLLAVSVALAFLFHRIRRSQKISLTS</sequence>
<dbReference type="GO" id="GO:0042302">
    <property type="term" value="F:structural constituent of cuticle"/>
    <property type="evidence" value="ECO:0007669"/>
    <property type="project" value="UniProtKB-KW"/>
</dbReference>
<keyword evidence="2" id="KW-0193">Cuticle</keyword>
<feature type="domain" description="ZP" evidence="9">
    <location>
        <begin position="1"/>
        <end position="257"/>
    </location>
</feature>
<dbReference type="Proteomes" id="UP000030764">
    <property type="component" value="Unassembled WGS sequence"/>
</dbReference>
<keyword evidence="4 8" id="KW-0812">Transmembrane</keyword>
<evidence type="ECO:0000259" key="9">
    <source>
        <dbReference type="PROSITE" id="PS51034"/>
    </source>
</evidence>
<evidence type="ECO:0000256" key="2">
    <source>
        <dbReference type="ARBA" id="ARBA00022460"/>
    </source>
</evidence>
<evidence type="ECO:0000256" key="4">
    <source>
        <dbReference type="ARBA" id="ARBA00022692"/>
    </source>
</evidence>
<gene>
    <name evidence="10" type="ORF">M513_11215</name>
    <name evidence="11" type="ORF">M514_11215</name>
</gene>
<accession>A0A085NEU9</accession>
<dbReference type="InterPro" id="IPR001507">
    <property type="entry name" value="ZP_dom"/>
</dbReference>
<dbReference type="EMBL" id="KL367509">
    <property type="protein sequence ID" value="KFD67995.1"/>
    <property type="molecule type" value="Genomic_DNA"/>
</dbReference>
<dbReference type="PROSITE" id="PS51034">
    <property type="entry name" value="ZP_2"/>
    <property type="match status" value="1"/>
</dbReference>
<keyword evidence="7 8" id="KW-0472">Membrane</keyword>
<evidence type="ECO:0000256" key="8">
    <source>
        <dbReference type="SAM" id="Phobius"/>
    </source>
</evidence>
<evidence type="ECO:0000313" key="12">
    <source>
        <dbReference type="Proteomes" id="UP000030764"/>
    </source>
</evidence>
<dbReference type="EMBL" id="KL363310">
    <property type="protein sequence ID" value="KFD47924.1"/>
    <property type="molecule type" value="Genomic_DNA"/>
</dbReference>
<dbReference type="GO" id="GO:0005886">
    <property type="term" value="C:plasma membrane"/>
    <property type="evidence" value="ECO:0007669"/>
    <property type="project" value="UniProtKB-SubCell"/>
</dbReference>
<proteinExistence type="predicted"/>
<evidence type="ECO:0000256" key="3">
    <source>
        <dbReference type="ARBA" id="ARBA00022475"/>
    </source>
</evidence>
<dbReference type="InterPro" id="IPR056953">
    <property type="entry name" value="CUT_N"/>
</dbReference>
<comment type="subcellular location">
    <subcellularLocation>
        <location evidence="1">Cell membrane</location>
        <topology evidence="1">Single-pass type I membrane protein</topology>
    </subcellularLocation>
</comment>
<keyword evidence="6 8" id="KW-1133">Transmembrane helix</keyword>
<dbReference type="PANTHER" id="PTHR22907">
    <property type="entry name" value="GH04558P"/>
    <property type="match status" value="1"/>
</dbReference>
<evidence type="ECO:0000256" key="6">
    <source>
        <dbReference type="ARBA" id="ARBA00022989"/>
    </source>
</evidence>
<dbReference type="AlphaFoldDB" id="A0A085NEU9"/>
<keyword evidence="5" id="KW-0732">Signal</keyword>
<evidence type="ECO:0000313" key="10">
    <source>
        <dbReference type="EMBL" id="KFD47924.1"/>
    </source>
</evidence>
<organism evidence="11">
    <name type="scientific">Trichuris suis</name>
    <name type="common">pig whipworm</name>
    <dbReference type="NCBI Taxonomy" id="68888"/>
    <lineage>
        <taxon>Eukaryota</taxon>
        <taxon>Metazoa</taxon>
        <taxon>Ecdysozoa</taxon>
        <taxon>Nematoda</taxon>
        <taxon>Enoplea</taxon>
        <taxon>Dorylaimia</taxon>
        <taxon>Trichinellida</taxon>
        <taxon>Trichuridae</taxon>
        <taxon>Trichuris</taxon>
    </lineage>
</organism>
<dbReference type="InterPro" id="IPR057475">
    <property type="entry name" value="CUT_C"/>
</dbReference>
<keyword evidence="12" id="KW-1185">Reference proteome</keyword>
<dbReference type="InterPro" id="IPR051962">
    <property type="entry name" value="Cuticlin"/>
</dbReference>
<dbReference type="Pfam" id="PF25301">
    <property type="entry name" value="CUT_C"/>
    <property type="match status" value="2"/>
</dbReference>
<evidence type="ECO:0000256" key="5">
    <source>
        <dbReference type="ARBA" id="ARBA00022729"/>
    </source>
</evidence>
<dbReference type="SMART" id="SM00241">
    <property type="entry name" value="ZP"/>
    <property type="match status" value="1"/>
</dbReference>
<reference evidence="11 12" key="1">
    <citation type="journal article" date="2014" name="Nat. Genet.">
        <title>Genome and transcriptome of the porcine whipworm Trichuris suis.</title>
        <authorList>
            <person name="Jex A.R."/>
            <person name="Nejsum P."/>
            <person name="Schwarz E.M."/>
            <person name="Hu L."/>
            <person name="Young N.D."/>
            <person name="Hall R.S."/>
            <person name="Korhonen P.K."/>
            <person name="Liao S."/>
            <person name="Thamsborg S."/>
            <person name="Xia J."/>
            <person name="Xu P."/>
            <person name="Wang S."/>
            <person name="Scheerlinck J.P."/>
            <person name="Hofmann A."/>
            <person name="Sternberg P.W."/>
            <person name="Wang J."/>
            <person name="Gasser R.B."/>
        </authorList>
    </citation>
    <scope>NUCLEOTIDE SEQUENCE [LARGE SCALE GENOMIC DNA]</scope>
    <source>
        <strain evidence="11">DCEP-RM93F</strain>
        <strain evidence="10">DCEP-RM93M</strain>
    </source>
</reference>
<dbReference type="Pfam" id="PF25057">
    <property type="entry name" value="CUT_N"/>
    <property type="match status" value="1"/>
</dbReference>
<name>A0A085NEU9_9BILA</name>
<keyword evidence="3" id="KW-1003">Cell membrane</keyword>
<evidence type="ECO:0000313" key="11">
    <source>
        <dbReference type="EMBL" id="KFD67995.1"/>
    </source>
</evidence>
<evidence type="ECO:0000256" key="1">
    <source>
        <dbReference type="ARBA" id="ARBA00004251"/>
    </source>
</evidence>
<feature type="transmembrane region" description="Helical" evidence="8">
    <location>
        <begin position="468"/>
        <end position="489"/>
    </location>
</feature>
<protein>
    <recommendedName>
        <fullName evidence="9">ZP domain-containing protein</fullName>
    </recommendedName>
</protein>